<gene>
    <name evidence="1" type="ORF">Q604_UNBC03952G0001</name>
</gene>
<dbReference type="AlphaFoldDB" id="W1YLI5"/>
<reference evidence="1" key="1">
    <citation type="submission" date="2013-12" db="EMBL/GenBank/DDBJ databases">
        <title>A Varibaculum cambriense genome reconstructed from a premature infant gut community with otherwise low bacterial novelty that shifts toward anaerobic metabolism during the third week of life.</title>
        <authorList>
            <person name="Brown C.T."/>
            <person name="Sharon I."/>
            <person name="Thomas B.C."/>
            <person name="Castelle C.J."/>
            <person name="Morowitz M.J."/>
            <person name="Banfield J.F."/>
        </authorList>
    </citation>
    <scope>NUCLEOTIDE SEQUENCE</scope>
</reference>
<accession>W1YLI5</accession>
<protein>
    <submittedName>
        <fullName evidence="1">Uncharacterized protein</fullName>
    </submittedName>
</protein>
<proteinExistence type="predicted"/>
<feature type="non-terminal residue" evidence="1">
    <location>
        <position position="1"/>
    </location>
</feature>
<comment type="caution">
    <text evidence="1">The sequence shown here is derived from an EMBL/GenBank/DDBJ whole genome shotgun (WGS) entry which is preliminary data.</text>
</comment>
<organism evidence="1">
    <name type="scientific">human gut metagenome</name>
    <dbReference type="NCBI Taxonomy" id="408170"/>
    <lineage>
        <taxon>unclassified sequences</taxon>
        <taxon>metagenomes</taxon>
        <taxon>organismal metagenomes</taxon>
    </lineage>
</organism>
<sequence length="48" mass="5735">DIYDDATLRLSRAFDICQFQPLRDIFRGIFKALQRIHGAWNRARKNAR</sequence>
<evidence type="ECO:0000313" key="1">
    <source>
        <dbReference type="EMBL" id="ETJ42084.1"/>
    </source>
</evidence>
<name>W1YLI5_9ZZZZ</name>
<dbReference type="EMBL" id="AZMM01003952">
    <property type="protein sequence ID" value="ETJ42084.1"/>
    <property type="molecule type" value="Genomic_DNA"/>
</dbReference>